<comment type="caution">
    <text evidence="1">The sequence shown here is derived from an EMBL/GenBank/DDBJ whole genome shotgun (WGS) entry which is preliminary data.</text>
</comment>
<proteinExistence type="predicted"/>
<evidence type="ECO:0000313" key="1">
    <source>
        <dbReference type="EMBL" id="KAK5968890.1"/>
    </source>
</evidence>
<dbReference type="EMBL" id="WIXE01020873">
    <property type="protein sequence ID" value="KAK5968890.1"/>
    <property type="molecule type" value="Genomic_DNA"/>
</dbReference>
<protein>
    <submittedName>
        <fullName evidence="1">Uncharacterized protein</fullName>
    </submittedName>
</protein>
<reference evidence="1 2" key="1">
    <citation type="submission" date="2019-10" db="EMBL/GenBank/DDBJ databases">
        <title>Assembly and Annotation for the nematode Trichostrongylus colubriformis.</title>
        <authorList>
            <person name="Martin J."/>
        </authorList>
    </citation>
    <scope>NUCLEOTIDE SEQUENCE [LARGE SCALE GENOMIC DNA]</scope>
    <source>
        <strain evidence="1">G859</strain>
        <tissue evidence="1">Whole worm</tissue>
    </source>
</reference>
<organism evidence="1 2">
    <name type="scientific">Trichostrongylus colubriformis</name>
    <name type="common">Black scour worm</name>
    <dbReference type="NCBI Taxonomy" id="6319"/>
    <lineage>
        <taxon>Eukaryota</taxon>
        <taxon>Metazoa</taxon>
        <taxon>Ecdysozoa</taxon>
        <taxon>Nematoda</taxon>
        <taxon>Chromadorea</taxon>
        <taxon>Rhabditida</taxon>
        <taxon>Rhabditina</taxon>
        <taxon>Rhabditomorpha</taxon>
        <taxon>Strongyloidea</taxon>
        <taxon>Trichostrongylidae</taxon>
        <taxon>Trichostrongylus</taxon>
    </lineage>
</organism>
<dbReference type="AlphaFoldDB" id="A0AAN8FGD2"/>
<evidence type="ECO:0000313" key="2">
    <source>
        <dbReference type="Proteomes" id="UP001331761"/>
    </source>
</evidence>
<gene>
    <name evidence="1" type="ORF">GCK32_020035</name>
</gene>
<name>A0AAN8FGD2_TRICO</name>
<accession>A0AAN8FGD2</accession>
<keyword evidence="2" id="KW-1185">Reference proteome</keyword>
<sequence length="116" mass="12561">MSHENLPSSRIEATFSSIRIPPYTLLFRADTGESVPSGPICVGGGRSARSAAADLKQARSVAYHPRSDGKLRGCSFAFCPHYEAPGILLEVKYPRMSDSSSLYRAVSLPQELRCSA</sequence>
<dbReference type="Proteomes" id="UP001331761">
    <property type="component" value="Unassembled WGS sequence"/>
</dbReference>